<protein>
    <submittedName>
        <fullName evidence="1">Uncharacterized protein</fullName>
    </submittedName>
</protein>
<keyword evidence="2" id="KW-1185">Reference proteome</keyword>
<reference evidence="1 2" key="1">
    <citation type="submission" date="2021-04" db="EMBL/GenBank/DDBJ databases">
        <title>Mariniflexile gromovii gen. nov., sp. nov., a gliding bacterium isolated from the sea urchin Strongylocentrotus intermedius.</title>
        <authorList>
            <person name="Ko S."/>
            <person name="Le V."/>
            <person name="Ahn C.-Y."/>
            <person name="Oh H.-M."/>
        </authorList>
    </citation>
    <scope>NUCLEOTIDE SEQUENCE [LARGE SCALE GENOMIC DNA]</scope>
    <source>
        <strain evidence="1 2">KCTC 12570</strain>
    </source>
</reference>
<organism evidence="1 2">
    <name type="scientific">Mariniflexile gromovii</name>
    <dbReference type="NCBI Taxonomy" id="362523"/>
    <lineage>
        <taxon>Bacteria</taxon>
        <taxon>Pseudomonadati</taxon>
        <taxon>Bacteroidota</taxon>
        <taxon>Flavobacteriia</taxon>
        <taxon>Flavobacteriales</taxon>
        <taxon>Flavobacteriaceae</taxon>
        <taxon>Mariniflexile</taxon>
    </lineage>
</organism>
<proteinExistence type="predicted"/>
<dbReference type="Proteomes" id="UP000670776">
    <property type="component" value="Unassembled WGS sequence"/>
</dbReference>
<evidence type="ECO:0000313" key="2">
    <source>
        <dbReference type="Proteomes" id="UP000670776"/>
    </source>
</evidence>
<name>A0ABS4BWQ0_9FLAO</name>
<accession>A0ABS4BWQ0</accession>
<gene>
    <name evidence="1" type="ORF">J8H85_14340</name>
</gene>
<comment type="caution">
    <text evidence="1">The sequence shown here is derived from an EMBL/GenBank/DDBJ whole genome shotgun (WGS) entry which is preliminary data.</text>
</comment>
<dbReference type="RefSeq" id="WP_209655903.1">
    <property type="nucleotide sequence ID" value="NZ_JAGJCB010000016.1"/>
</dbReference>
<evidence type="ECO:0000313" key="1">
    <source>
        <dbReference type="EMBL" id="MBP0905015.1"/>
    </source>
</evidence>
<sequence>MDINYKIKDFENRNPMSIFYEFGYEPDDVKLEIIESFSKYFQNQKNLKKFAISHLINNWFSFILLQGENPESVEKVDLFVNIFNDAKKINPQETIDAYTFWLPEISQSIIRYWSLYNTQNNLKNLCIEDFAIETLNMIGVSIEGILKPFFKLILALSRIQKRKSYDLNDINLKDLGVIIDELINTSKLNDLLIINPHTVRLNQWRNIAYHHNSQIIDGQIYCSYKKNGSFIEFKVSQDDLEKTLKHILLIFKIVRISETIFCFDNLTKIQKATKKFGAKFNVREESKLIDFYSPITSQGFKVIEMTITDEKALLKLQDMQEYPDFQKRAIHSSQFLYNLWEYANSKKLIIEYLIFNEELFLRSEIESNEIIPKLNKKNKLSELLKNIQFTYVTLKYKQNKNPFIDLKIEKESQIFFSQIGEKISTKEFVKQFTLSVFSNYLVFKSEGITEILTNVGSDGSMTTTNRESNNYIFRVPATIKSKKLQLKIIEVLTSIINLYELGELSCEIVEETKNNNRYYFKKQMLKNQQIENQITK</sequence>
<dbReference type="EMBL" id="JAGJCB010000016">
    <property type="protein sequence ID" value="MBP0905015.1"/>
    <property type="molecule type" value="Genomic_DNA"/>
</dbReference>